<dbReference type="Gene3D" id="1.10.357.20">
    <property type="entry name" value="SLC41 divalent cation transporters, integral membrane domain"/>
    <property type="match status" value="1"/>
</dbReference>
<keyword evidence="7 9" id="KW-0472">Membrane</keyword>
<dbReference type="PANTHER" id="PTHR43773:SF1">
    <property type="entry name" value="MAGNESIUM TRANSPORTER MGTE"/>
    <property type="match status" value="1"/>
</dbReference>
<comment type="subunit">
    <text evidence="9">Homodimer.</text>
</comment>
<feature type="transmembrane region" description="Helical" evidence="9">
    <location>
        <begin position="348"/>
        <end position="372"/>
    </location>
</feature>
<sequence length="446" mass="50048">MNKKINFKHNDASLKKSLKSVFAYDLAVLYHNLDKDEKRRLLDLVGLEKLTDIFVELDSENQQDLINILEVPKRKSLLRNLESDDLKEFIEELDKEQQTEMIKLLPAVKAKTISLLLTYDDDYAASIMSTEFITIERHLTIKEATNHVVTTSREQDYIDTIFVVDENKKIVGTISLKSLIMARSGTSLNHVINEDFHFVMENDSIEKAIQTVVDYDENSIPVLNKDDQIIGIVTADDIFDEIIENTEDDYQKMALLQDHDSSFTALRRSKQRLPWLMIAVVLNLVIASFISIFEATIAEVTALVLFQPLILAMAGNIGTQSLAVTILGLHLKEFDEKSIPKKHIAKEVIIGFVNSLLLGIASFAFAFTFLTLLPTQDVQRPVEIGTIVFIAIFSSMFISALMGVFVPLFLNKRGINPSAASGPIMTTINDVVALVIYFGAATIAFL</sequence>
<dbReference type="PANTHER" id="PTHR43773">
    <property type="entry name" value="MAGNESIUM TRANSPORTER MGTE"/>
    <property type="match status" value="1"/>
</dbReference>
<evidence type="ECO:0000313" key="11">
    <source>
        <dbReference type="EMBL" id="MDI6452628.1"/>
    </source>
</evidence>
<dbReference type="PROSITE" id="PS51371">
    <property type="entry name" value="CBS"/>
    <property type="match status" value="2"/>
</dbReference>
<evidence type="ECO:0000256" key="1">
    <source>
        <dbReference type="ARBA" id="ARBA00004141"/>
    </source>
</evidence>
<dbReference type="GO" id="GO:0005886">
    <property type="term" value="C:plasma membrane"/>
    <property type="evidence" value="ECO:0007669"/>
    <property type="project" value="UniProtKB-SubCell"/>
</dbReference>
<dbReference type="Gene3D" id="1.25.60.10">
    <property type="entry name" value="MgtE N-terminal domain-like"/>
    <property type="match status" value="1"/>
</dbReference>
<evidence type="ECO:0000256" key="2">
    <source>
        <dbReference type="ARBA" id="ARBA00009749"/>
    </source>
</evidence>
<dbReference type="SUPFAM" id="SSF158791">
    <property type="entry name" value="MgtE N-terminal domain-like"/>
    <property type="match status" value="1"/>
</dbReference>
<evidence type="ECO:0000256" key="7">
    <source>
        <dbReference type="ARBA" id="ARBA00023136"/>
    </source>
</evidence>
<dbReference type="InterPro" id="IPR006667">
    <property type="entry name" value="SLC41_membr_dom"/>
</dbReference>
<dbReference type="SUPFAM" id="SSF161093">
    <property type="entry name" value="MgtE membrane domain-like"/>
    <property type="match status" value="1"/>
</dbReference>
<dbReference type="SMART" id="SM00924">
    <property type="entry name" value="MgtE_N"/>
    <property type="match status" value="1"/>
</dbReference>
<keyword evidence="3 9" id="KW-0813">Transport</keyword>
<feature type="domain" description="CBS" evidence="10">
    <location>
        <begin position="192"/>
        <end position="250"/>
    </location>
</feature>
<dbReference type="Pfam" id="PF03448">
    <property type="entry name" value="MgtE_N"/>
    <property type="match status" value="1"/>
</dbReference>
<keyword evidence="4 9" id="KW-0812">Transmembrane</keyword>
<feature type="transmembrane region" description="Helical" evidence="9">
    <location>
        <begin position="422"/>
        <end position="445"/>
    </location>
</feature>
<keyword evidence="5 9" id="KW-0460">Magnesium</keyword>
<organism evidence="11 12">
    <name type="scientific">Peloplasma aerotolerans</name>
    <dbReference type="NCBI Taxonomy" id="3044389"/>
    <lineage>
        <taxon>Bacteria</taxon>
        <taxon>Bacillati</taxon>
        <taxon>Mycoplasmatota</taxon>
        <taxon>Mollicutes</taxon>
        <taxon>Acholeplasmatales</taxon>
        <taxon>Acholeplasmataceae</taxon>
        <taxon>Peloplasma</taxon>
    </lineage>
</organism>
<name>A0AAW6U943_9MOLU</name>
<feature type="transmembrane region" description="Helical" evidence="9">
    <location>
        <begin position="305"/>
        <end position="327"/>
    </location>
</feature>
<comment type="function">
    <text evidence="9">Acts as a magnesium transporter.</text>
</comment>
<dbReference type="NCBIfam" id="TIGR00400">
    <property type="entry name" value="mgtE"/>
    <property type="match status" value="1"/>
</dbReference>
<evidence type="ECO:0000256" key="8">
    <source>
        <dbReference type="PROSITE-ProRule" id="PRU00703"/>
    </source>
</evidence>
<evidence type="ECO:0000256" key="4">
    <source>
        <dbReference type="ARBA" id="ARBA00022692"/>
    </source>
</evidence>
<dbReference type="RefSeq" id="WP_282839045.1">
    <property type="nucleotide sequence ID" value="NZ_JASCXW010000007.1"/>
</dbReference>
<dbReference type="GO" id="GO:0015095">
    <property type="term" value="F:magnesium ion transmembrane transporter activity"/>
    <property type="evidence" value="ECO:0007669"/>
    <property type="project" value="UniProtKB-UniRule"/>
</dbReference>
<dbReference type="AlphaFoldDB" id="A0AAW6U943"/>
<dbReference type="Pfam" id="PF00571">
    <property type="entry name" value="CBS"/>
    <property type="match status" value="2"/>
</dbReference>
<keyword evidence="9" id="KW-0479">Metal-binding</keyword>
<keyword evidence="6 9" id="KW-1133">Transmembrane helix</keyword>
<dbReference type="InterPro" id="IPR006668">
    <property type="entry name" value="Mg_transptr_MgtE_intracell_dom"/>
</dbReference>
<dbReference type="SUPFAM" id="SSF54631">
    <property type="entry name" value="CBS-domain pair"/>
    <property type="match status" value="1"/>
</dbReference>
<dbReference type="InterPro" id="IPR046342">
    <property type="entry name" value="CBS_dom_sf"/>
</dbReference>
<keyword evidence="12" id="KW-1185">Reference proteome</keyword>
<evidence type="ECO:0000256" key="9">
    <source>
        <dbReference type="RuleBase" id="RU362011"/>
    </source>
</evidence>
<proteinExistence type="inferred from homology"/>
<dbReference type="Proteomes" id="UP001431532">
    <property type="component" value="Unassembled WGS sequence"/>
</dbReference>
<comment type="subcellular location">
    <subcellularLocation>
        <location evidence="9">Cell membrane</location>
        <topology evidence="9">Multi-pass membrane protein</topology>
    </subcellularLocation>
    <subcellularLocation>
        <location evidence="1">Membrane</location>
        <topology evidence="1">Multi-pass membrane protein</topology>
    </subcellularLocation>
</comment>
<feature type="transmembrane region" description="Helical" evidence="9">
    <location>
        <begin position="384"/>
        <end position="410"/>
    </location>
</feature>
<accession>A0AAW6U943</accession>
<dbReference type="Pfam" id="PF01769">
    <property type="entry name" value="MgtE"/>
    <property type="match status" value="1"/>
</dbReference>
<evidence type="ECO:0000259" key="10">
    <source>
        <dbReference type="PROSITE" id="PS51371"/>
    </source>
</evidence>
<keyword evidence="9" id="KW-1003">Cell membrane</keyword>
<evidence type="ECO:0000256" key="6">
    <source>
        <dbReference type="ARBA" id="ARBA00022989"/>
    </source>
</evidence>
<gene>
    <name evidence="11" type="primary">mgtE</name>
    <name evidence="11" type="ORF">QJ521_03530</name>
</gene>
<evidence type="ECO:0000256" key="3">
    <source>
        <dbReference type="ARBA" id="ARBA00022448"/>
    </source>
</evidence>
<comment type="similarity">
    <text evidence="2 9">Belongs to the SLC41A transporter family.</text>
</comment>
<evidence type="ECO:0000313" key="12">
    <source>
        <dbReference type="Proteomes" id="UP001431532"/>
    </source>
</evidence>
<dbReference type="InterPro" id="IPR036739">
    <property type="entry name" value="SLC41_membr_dom_sf"/>
</dbReference>
<dbReference type="GO" id="GO:0046872">
    <property type="term" value="F:metal ion binding"/>
    <property type="evidence" value="ECO:0007669"/>
    <property type="project" value="UniProtKB-KW"/>
</dbReference>
<dbReference type="CDD" id="cd04606">
    <property type="entry name" value="CBS_pair_Mg_transporter"/>
    <property type="match status" value="1"/>
</dbReference>
<protein>
    <recommendedName>
        <fullName evidence="9">Magnesium transporter MgtE</fullName>
    </recommendedName>
</protein>
<keyword evidence="8" id="KW-0129">CBS domain</keyword>
<comment type="caution">
    <text evidence="11">The sequence shown here is derived from an EMBL/GenBank/DDBJ whole genome shotgun (WGS) entry which is preliminary data.</text>
</comment>
<dbReference type="InterPro" id="IPR038076">
    <property type="entry name" value="MgtE_N_sf"/>
</dbReference>
<feature type="transmembrane region" description="Helical" evidence="9">
    <location>
        <begin position="273"/>
        <end position="293"/>
    </location>
</feature>
<evidence type="ECO:0000256" key="5">
    <source>
        <dbReference type="ARBA" id="ARBA00022842"/>
    </source>
</evidence>
<reference evidence="11" key="1">
    <citation type="submission" date="2023-05" db="EMBL/GenBank/DDBJ databases">
        <title>Mariniplasma microaerophilum sp. nov., a novel anaerobic mollicute isolated from terrestrial mud volcano, Taman Peninsula, Russia.</title>
        <authorList>
            <person name="Khomyakova M.A."/>
            <person name="Merkel A.Y."/>
            <person name="Slobodkin A.I."/>
        </authorList>
    </citation>
    <scope>NUCLEOTIDE SEQUENCE</scope>
    <source>
        <strain evidence="11">M4Ah</strain>
    </source>
</reference>
<feature type="domain" description="CBS" evidence="10">
    <location>
        <begin position="128"/>
        <end position="191"/>
    </location>
</feature>
<dbReference type="SMART" id="SM00116">
    <property type="entry name" value="CBS"/>
    <property type="match status" value="2"/>
</dbReference>
<dbReference type="InterPro" id="IPR000644">
    <property type="entry name" value="CBS_dom"/>
</dbReference>
<dbReference type="EMBL" id="JASCXW010000007">
    <property type="protein sequence ID" value="MDI6452628.1"/>
    <property type="molecule type" value="Genomic_DNA"/>
</dbReference>
<dbReference type="Gene3D" id="3.10.580.10">
    <property type="entry name" value="CBS-domain"/>
    <property type="match status" value="1"/>
</dbReference>
<dbReference type="InterPro" id="IPR006669">
    <property type="entry name" value="MgtE_transporter"/>
</dbReference>